<evidence type="ECO:0000313" key="2">
    <source>
        <dbReference type="EMBL" id="RAJ08958.1"/>
    </source>
</evidence>
<name>A0A327QYW4_9FLAO</name>
<evidence type="ECO:0000313" key="3">
    <source>
        <dbReference type="Proteomes" id="UP000249696"/>
    </source>
</evidence>
<keyword evidence="3" id="KW-1185">Reference proteome</keyword>
<sequence length="125" mass="14034">MTKITIKTDCGHSPKKEFLKDFNVAFGKGNTEFLTANVTDDIVWTMVGNKVIEGKEAFAKAIQQMADYKVSECIIEKIVTHGKEGAVNGVMKMDDGKEYAFSDFYEFKNTKSTDLKTITSYLIQI</sequence>
<dbReference type="Gene3D" id="3.10.450.50">
    <property type="match status" value="1"/>
</dbReference>
<protein>
    <submittedName>
        <fullName evidence="2">SnoaL-like protein</fullName>
    </submittedName>
</protein>
<comment type="caution">
    <text evidence="2">The sequence shown here is derived from an EMBL/GenBank/DDBJ whole genome shotgun (WGS) entry which is preliminary data.</text>
</comment>
<dbReference type="Proteomes" id="UP000249696">
    <property type="component" value="Unassembled WGS sequence"/>
</dbReference>
<dbReference type="EMBL" id="QLLN01000006">
    <property type="protein sequence ID" value="RAJ08958.1"/>
    <property type="molecule type" value="Genomic_DNA"/>
</dbReference>
<dbReference type="InterPro" id="IPR037401">
    <property type="entry name" value="SnoaL-like"/>
</dbReference>
<evidence type="ECO:0000259" key="1">
    <source>
        <dbReference type="Pfam" id="PF12680"/>
    </source>
</evidence>
<dbReference type="SUPFAM" id="SSF54427">
    <property type="entry name" value="NTF2-like"/>
    <property type="match status" value="1"/>
</dbReference>
<gene>
    <name evidence="2" type="ORF">LV92_03176</name>
</gene>
<accession>A0A327QYW4</accession>
<dbReference type="RefSeq" id="WP_111624563.1">
    <property type="nucleotide sequence ID" value="NZ_QLLN01000006.1"/>
</dbReference>
<proteinExistence type="predicted"/>
<reference evidence="2 3" key="1">
    <citation type="submission" date="2018-06" db="EMBL/GenBank/DDBJ databases">
        <title>Genomic Encyclopedia of Archaeal and Bacterial Type Strains, Phase II (KMG-II): from individual species to whole genera.</title>
        <authorList>
            <person name="Goeker M."/>
        </authorList>
    </citation>
    <scope>NUCLEOTIDE SEQUENCE [LARGE SCALE GENOMIC DNA]</scope>
    <source>
        <strain evidence="2 3">DSM 23522</strain>
    </source>
</reference>
<dbReference type="OrthoDB" id="6692273at2"/>
<dbReference type="Pfam" id="PF12680">
    <property type="entry name" value="SnoaL_2"/>
    <property type="match status" value="1"/>
</dbReference>
<dbReference type="InterPro" id="IPR032710">
    <property type="entry name" value="NTF2-like_dom_sf"/>
</dbReference>
<feature type="domain" description="SnoaL-like" evidence="1">
    <location>
        <begin position="21"/>
        <end position="111"/>
    </location>
</feature>
<dbReference type="AlphaFoldDB" id="A0A327QYW4"/>
<organism evidence="2 3">
    <name type="scientific">Arenibacter echinorum</name>
    <dbReference type="NCBI Taxonomy" id="440515"/>
    <lineage>
        <taxon>Bacteria</taxon>
        <taxon>Pseudomonadati</taxon>
        <taxon>Bacteroidota</taxon>
        <taxon>Flavobacteriia</taxon>
        <taxon>Flavobacteriales</taxon>
        <taxon>Flavobacteriaceae</taxon>
        <taxon>Arenibacter</taxon>
    </lineage>
</organism>